<gene>
    <name evidence="11" type="ORF">DSYM_13170</name>
</gene>
<dbReference type="InterPro" id="IPR036291">
    <property type="entry name" value="NAD(P)-bd_dom_sf"/>
</dbReference>
<feature type="domain" description="Alanine dehydrogenase/pyridine nucleotide transhydrogenase NAD(H)-binding" evidence="9">
    <location>
        <begin position="149"/>
        <end position="297"/>
    </location>
</feature>
<dbReference type="SMART" id="SM01002">
    <property type="entry name" value="AlaDh_PNT_C"/>
    <property type="match status" value="1"/>
</dbReference>
<dbReference type="GO" id="GO:0000286">
    <property type="term" value="F:alanine dehydrogenase activity"/>
    <property type="evidence" value="ECO:0007669"/>
    <property type="project" value="UniProtKB-UniRule"/>
</dbReference>
<name>A0A809R1J2_9PROT</name>
<dbReference type="InterPro" id="IPR008141">
    <property type="entry name" value="Ala_DH"/>
</dbReference>
<evidence type="ECO:0000259" key="10">
    <source>
        <dbReference type="SMART" id="SM01003"/>
    </source>
</evidence>
<keyword evidence="4 5" id="KW-0520">NAD</keyword>
<evidence type="ECO:0000256" key="7">
    <source>
        <dbReference type="PIRSR" id="PIRSR000183-2"/>
    </source>
</evidence>
<evidence type="ECO:0000256" key="5">
    <source>
        <dbReference type="PIRNR" id="PIRNR000183"/>
    </source>
</evidence>
<feature type="binding site" evidence="7">
    <location>
        <position position="75"/>
    </location>
    <ligand>
        <name>substrate</name>
    </ligand>
</feature>
<evidence type="ECO:0000313" key="11">
    <source>
        <dbReference type="EMBL" id="BBO20618.1"/>
    </source>
</evidence>
<dbReference type="GO" id="GO:0042853">
    <property type="term" value="P:L-alanine catabolic process"/>
    <property type="evidence" value="ECO:0007669"/>
    <property type="project" value="InterPro"/>
</dbReference>
<dbReference type="KEGG" id="ddz:DSYM_13170"/>
<evidence type="ECO:0000256" key="6">
    <source>
        <dbReference type="PIRSR" id="PIRSR000183-1"/>
    </source>
</evidence>
<keyword evidence="3 5" id="KW-0560">Oxidoreductase</keyword>
<dbReference type="SMART" id="SM01003">
    <property type="entry name" value="AlaDh_PNT_N"/>
    <property type="match status" value="1"/>
</dbReference>
<accession>A0A809R1J2</accession>
<comment type="similarity">
    <text evidence="1 5">Belongs to the AlaDH/PNT family.</text>
</comment>
<dbReference type="AlphaFoldDB" id="A0A809R1J2"/>
<dbReference type="SUPFAM" id="SSF52283">
    <property type="entry name" value="Formate/glycerate dehydrogenase catalytic domain-like"/>
    <property type="match status" value="1"/>
</dbReference>
<dbReference type="PANTHER" id="PTHR42795">
    <property type="entry name" value="ALANINE DEHYDROGENASE"/>
    <property type="match status" value="1"/>
</dbReference>
<dbReference type="InterPro" id="IPR008143">
    <property type="entry name" value="Ala_DH/PNT_CS2"/>
</dbReference>
<dbReference type="FunFam" id="3.40.50.720:FF:000049">
    <property type="entry name" value="Alanine dehydrogenase"/>
    <property type="match status" value="1"/>
</dbReference>
<dbReference type="Pfam" id="PF01262">
    <property type="entry name" value="AlaDh_PNT_C"/>
    <property type="match status" value="1"/>
</dbReference>
<reference evidence="11" key="1">
    <citation type="journal article" name="DNA Res.">
        <title>The physiological potential of anammox bacteria as revealed by their core genome structure.</title>
        <authorList>
            <person name="Okubo T."/>
            <person name="Toyoda A."/>
            <person name="Fukuhara K."/>
            <person name="Uchiyama I."/>
            <person name="Harigaya Y."/>
            <person name="Kuroiwa M."/>
            <person name="Suzuki T."/>
            <person name="Murakami Y."/>
            <person name="Suwa Y."/>
            <person name="Takami H."/>
        </authorList>
    </citation>
    <scope>NUCLEOTIDE SEQUENCE</scope>
    <source>
        <strain evidence="11">317325-3</strain>
    </source>
</reference>
<dbReference type="InterPro" id="IPR007698">
    <property type="entry name" value="AlaDH/PNT_NAD(H)-bd"/>
</dbReference>
<feature type="binding site" evidence="8">
    <location>
        <position position="203"/>
    </location>
    <ligand>
        <name>NAD(+)</name>
        <dbReference type="ChEBI" id="CHEBI:57540"/>
    </ligand>
</feature>
<dbReference type="Pfam" id="PF05222">
    <property type="entry name" value="AlaDh_PNT_N"/>
    <property type="match status" value="1"/>
</dbReference>
<feature type="active site" description="Proton donor/acceptor" evidence="6">
    <location>
        <position position="270"/>
    </location>
</feature>
<dbReference type="EMBL" id="AP021857">
    <property type="protein sequence ID" value="BBO20618.1"/>
    <property type="molecule type" value="Genomic_DNA"/>
</dbReference>
<dbReference type="EC" id="1.4.1.1" evidence="2 5"/>
<keyword evidence="8" id="KW-0547">Nucleotide-binding</keyword>
<feature type="active site" description="Proton donor/acceptor" evidence="6">
    <location>
        <position position="96"/>
    </location>
</feature>
<dbReference type="InterPro" id="IPR007886">
    <property type="entry name" value="AlaDH/PNT_N"/>
</dbReference>
<feature type="binding site" evidence="8">
    <location>
        <position position="279"/>
    </location>
    <ligand>
        <name>NAD(+)</name>
        <dbReference type="ChEBI" id="CHEBI:57540"/>
    </ligand>
</feature>
<dbReference type="CDD" id="cd05305">
    <property type="entry name" value="L-AlaDH"/>
    <property type="match status" value="1"/>
</dbReference>
<dbReference type="PANTHER" id="PTHR42795:SF1">
    <property type="entry name" value="ALANINE DEHYDROGENASE"/>
    <property type="match status" value="1"/>
</dbReference>
<feature type="domain" description="Alanine dehydrogenase/pyridine nucleotide transhydrogenase N-terminal" evidence="10">
    <location>
        <begin position="4"/>
        <end position="137"/>
    </location>
</feature>
<evidence type="ECO:0000259" key="9">
    <source>
        <dbReference type="SMART" id="SM01002"/>
    </source>
</evidence>
<proteinExistence type="inferred from homology"/>
<evidence type="ECO:0000256" key="2">
    <source>
        <dbReference type="ARBA" id="ARBA00012897"/>
    </source>
</evidence>
<evidence type="ECO:0000256" key="4">
    <source>
        <dbReference type="ARBA" id="ARBA00023027"/>
    </source>
</evidence>
<dbReference type="PIRSF" id="PIRSF000183">
    <property type="entry name" value="Alanine_dh"/>
    <property type="match status" value="1"/>
</dbReference>
<dbReference type="SUPFAM" id="SSF51735">
    <property type="entry name" value="NAD(P)-binding Rossmann-fold domains"/>
    <property type="match status" value="1"/>
</dbReference>
<evidence type="ECO:0000313" key="12">
    <source>
        <dbReference type="Proteomes" id="UP000662914"/>
    </source>
</evidence>
<dbReference type="NCBIfam" id="TIGR00518">
    <property type="entry name" value="alaDH"/>
    <property type="match status" value="1"/>
</dbReference>
<dbReference type="GO" id="GO:0005886">
    <property type="term" value="C:plasma membrane"/>
    <property type="evidence" value="ECO:0007669"/>
    <property type="project" value="TreeGrafter"/>
</dbReference>
<protein>
    <recommendedName>
        <fullName evidence="2 5">Alanine dehydrogenase</fullName>
        <ecNumber evidence="2 5">1.4.1.1</ecNumber>
    </recommendedName>
</protein>
<dbReference type="GO" id="GO:0000166">
    <property type="term" value="F:nucleotide binding"/>
    <property type="evidence" value="ECO:0007669"/>
    <property type="project" value="UniProtKB-KW"/>
</dbReference>
<organism evidence="11 12">
    <name type="scientific">Candidatus Desulfobacillus denitrificans</name>
    <dbReference type="NCBI Taxonomy" id="2608985"/>
    <lineage>
        <taxon>Bacteria</taxon>
        <taxon>Pseudomonadati</taxon>
        <taxon>Pseudomonadota</taxon>
        <taxon>Betaproteobacteria</taxon>
        <taxon>Candidatus Desulfobacillus</taxon>
    </lineage>
</organism>
<comment type="catalytic activity">
    <reaction evidence="5">
        <text>L-alanine + NAD(+) + H2O = pyruvate + NH4(+) + NADH + H(+)</text>
        <dbReference type="Rhea" id="RHEA:18405"/>
        <dbReference type="ChEBI" id="CHEBI:15361"/>
        <dbReference type="ChEBI" id="CHEBI:15377"/>
        <dbReference type="ChEBI" id="CHEBI:15378"/>
        <dbReference type="ChEBI" id="CHEBI:28938"/>
        <dbReference type="ChEBI" id="CHEBI:57540"/>
        <dbReference type="ChEBI" id="CHEBI:57945"/>
        <dbReference type="ChEBI" id="CHEBI:57972"/>
        <dbReference type="EC" id="1.4.1.1"/>
    </reaction>
</comment>
<evidence type="ECO:0000256" key="8">
    <source>
        <dbReference type="PIRSR" id="PIRSR000183-3"/>
    </source>
</evidence>
<feature type="binding site" evidence="8">
    <location>
        <begin position="298"/>
        <end position="301"/>
    </location>
    <ligand>
        <name>NAD(+)</name>
        <dbReference type="ChEBI" id="CHEBI:57540"/>
    </ligand>
</feature>
<dbReference type="PROSITE" id="PS00837">
    <property type="entry name" value="ALADH_PNT_2"/>
    <property type="match status" value="1"/>
</dbReference>
<feature type="binding site" evidence="8">
    <location>
        <position position="134"/>
    </location>
    <ligand>
        <name>NAD(+)</name>
        <dbReference type="ChEBI" id="CHEBI:57540"/>
    </ligand>
</feature>
<feature type="binding site" evidence="7">
    <location>
        <position position="15"/>
    </location>
    <ligand>
        <name>substrate</name>
    </ligand>
</feature>
<feature type="binding site" evidence="8">
    <location>
        <position position="198"/>
    </location>
    <ligand>
        <name>NAD(+)</name>
        <dbReference type="ChEBI" id="CHEBI:57540"/>
    </ligand>
</feature>
<evidence type="ECO:0000256" key="1">
    <source>
        <dbReference type="ARBA" id="ARBA00005689"/>
    </source>
</evidence>
<dbReference type="Proteomes" id="UP000662914">
    <property type="component" value="Chromosome"/>
</dbReference>
<evidence type="ECO:0000256" key="3">
    <source>
        <dbReference type="ARBA" id="ARBA00023002"/>
    </source>
</evidence>
<dbReference type="Gene3D" id="3.40.50.720">
    <property type="entry name" value="NAD(P)-binding Rossmann-like Domain"/>
    <property type="match status" value="2"/>
</dbReference>
<feature type="binding site" evidence="8">
    <location>
        <begin position="267"/>
        <end position="270"/>
    </location>
    <ligand>
        <name>NAD(+)</name>
        <dbReference type="ChEBI" id="CHEBI:57540"/>
    </ligand>
</feature>
<sequence length="376" mass="38766">MRIGVPKEIKNHEYRVGLTPAGAHALTLAGHEVIVEMNAGARTGFADADYAAAGARLAANAAEAYGSADMVVKVKELQAAEFPLTRPGQLLFAYQHFAPDPDLLQHVIDCGLSCVAYETVADAHGRLPLLAPMSRVAGRLAPQVGAWALQMANGGAGVLLGGVAGVAPGKVVVVGAGNVGSNAVQIAVGMGAEVTLFDSDIGKIAALDQLWHGRVATGIVDPLTLERAVAEADLVIGAVLIPGKLSPKLVSRALLRQMRPGSVIVDVGIDQGGIAETSRPTSHAEPLFVEEGILHYCVPNMPAAVARTATLALTQATLPYALKLASLGLRRAVEEDAGLMQGLQVHAGKLTHAGLAEDAKRTFTPPAEALAASQNS</sequence>
<feature type="binding site" evidence="8">
    <location>
        <begin position="239"/>
        <end position="240"/>
    </location>
    <ligand>
        <name>NAD(+)</name>
        <dbReference type="ChEBI" id="CHEBI:57540"/>
    </ligand>
</feature>